<dbReference type="InterPro" id="IPR029028">
    <property type="entry name" value="Alpha/beta_knot_MTases"/>
</dbReference>
<sequence>MKIDIIAIGKLKSGPERELVSRYVDRLAKSGPAIGIEFGRLIERPESRASSTSTRKREEADAIRAARSEGGKLILLDEGGKTPGSEAFAADIGQWRDDGARNATFVIGGADGLDASLLQESDLTLSFGRLTWPHQIVRVLLAEQLYRAVTILSGHPYHRE</sequence>
<comment type="subunit">
    <text evidence="5">Homodimer.</text>
</comment>
<dbReference type="EC" id="2.1.1.177" evidence="5"/>
<dbReference type="GO" id="GO:0005737">
    <property type="term" value="C:cytoplasm"/>
    <property type="evidence" value="ECO:0007669"/>
    <property type="project" value="UniProtKB-SubCell"/>
</dbReference>
<comment type="function">
    <text evidence="5">Specifically methylates the pseudouridine at position 1915 (m3Psi1915) in 23S rRNA.</text>
</comment>
<organism evidence="6 7">
    <name type="scientific">Georhizobium profundi</name>
    <dbReference type="NCBI Taxonomy" id="2341112"/>
    <lineage>
        <taxon>Bacteria</taxon>
        <taxon>Pseudomonadati</taxon>
        <taxon>Pseudomonadota</taxon>
        <taxon>Alphaproteobacteria</taxon>
        <taxon>Hyphomicrobiales</taxon>
        <taxon>Rhizobiaceae</taxon>
        <taxon>Georhizobium</taxon>
    </lineage>
</organism>
<keyword evidence="3 5" id="KW-0949">S-adenosyl-L-methionine</keyword>
<dbReference type="KEGG" id="abaw:D5400_03445"/>
<dbReference type="GO" id="GO:0070038">
    <property type="term" value="F:rRNA (pseudouridine-N3-)-methyltransferase activity"/>
    <property type="evidence" value="ECO:0007669"/>
    <property type="project" value="UniProtKB-UniRule"/>
</dbReference>
<evidence type="ECO:0000256" key="2">
    <source>
        <dbReference type="ARBA" id="ARBA00022679"/>
    </source>
</evidence>
<feature type="binding site" evidence="5">
    <location>
        <position position="108"/>
    </location>
    <ligand>
        <name>S-adenosyl-L-methionine</name>
        <dbReference type="ChEBI" id="CHEBI:59789"/>
    </ligand>
</feature>
<feature type="binding site" evidence="5">
    <location>
        <begin position="127"/>
        <end position="132"/>
    </location>
    <ligand>
        <name>S-adenosyl-L-methionine</name>
        <dbReference type="ChEBI" id="CHEBI:59789"/>
    </ligand>
</feature>
<comment type="subcellular location">
    <subcellularLocation>
        <location evidence="5">Cytoplasm</location>
    </subcellularLocation>
</comment>
<gene>
    <name evidence="5 6" type="primary">rlmH</name>
    <name evidence="6" type="ORF">D5400_03445</name>
</gene>
<keyword evidence="5" id="KW-0698">rRNA processing</keyword>
<keyword evidence="7" id="KW-1185">Reference proteome</keyword>
<accession>A0A3Q8XLJ9</accession>
<keyword evidence="5" id="KW-0963">Cytoplasm</keyword>
<evidence type="ECO:0000256" key="5">
    <source>
        <dbReference type="HAMAP-Rule" id="MF_00658"/>
    </source>
</evidence>
<protein>
    <recommendedName>
        <fullName evidence="5">Ribosomal RNA large subunit methyltransferase H</fullName>
        <ecNumber evidence="5">2.1.1.177</ecNumber>
    </recommendedName>
    <alternativeName>
        <fullName evidence="5">23S rRNA (pseudouridine1915-N3)-methyltransferase</fullName>
    </alternativeName>
    <alternativeName>
        <fullName evidence="5">23S rRNA m3Psi1915 methyltransferase</fullName>
    </alternativeName>
    <alternativeName>
        <fullName evidence="5">rRNA (pseudouridine-N3-)-methyltransferase RlmH</fullName>
    </alternativeName>
</protein>
<dbReference type="Gene3D" id="3.40.1280.10">
    <property type="match status" value="1"/>
</dbReference>
<comment type="catalytic activity">
    <reaction evidence="5">
        <text>pseudouridine(1915) in 23S rRNA + S-adenosyl-L-methionine = N(3)-methylpseudouridine(1915) in 23S rRNA + S-adenosyl-L-homocysteine + H(+)</text>
        <dbReference type="Rhea" id="RHEA:42752"/>
        <dbReference type="Rhea" id="RHEA-COMP:10221"/>
        <dbReference type="Rhea" id="RHEA-COMP:10222"/>
        <dbReference type="ChEBI" id="CHEBI:15378"/>
        <dbReference type="ChEBI" id="CHEBI:57856"/>
        <dbReference type="ChEBI" id="CHEBI:59789"/>
        <dbReference type="ChEBI" id="CHEBI:65314"/>
        <dbReference type="ChEBI" id="CHEBI:74486"/>
        <dbReference type="EC" id="2.1.1.177"/>
    </reaction>
</comment>
<dbReference type="PANTHER" id="PTHR33603:SF1">
    <property type="entry name" value="RIBOSOMAL RNA LARGE SUBUNIT METHYLTRANSFERASE H"/>
    <property type="match status" value="1"/>
</dbReference>
<reference evidence="6 7" key="1">
    <citation type="submission" date="2018-09" db="EMBL/GenBank/DDBJ databases">
        <title>Marinorhizobium profundi gen. nov., sp. nov., isolated from a deep-sea sediment sample from the New Britain Trench and proposal of Marinorhizobiaceae fam. nov. in the order Rhizobiales of the class Alphaproteobacteria.</title>
        <authorList>
            <person name="Cao J."/>
        </authorList>
    </citation>
    <scope>NUCLEOTIDE SEQUENCE [LARGE SCALE GENOMIC DNA]</scope>
    <source>
        <strain evidence="6 7">WS11</strain>
    </source>
</reference>
<dbReference type="NCBIfam" id="NF000989">
    <property type="entry name" value="PRK00103.2-3"/>
    <property type="match status" value="1"/>
</dbReference>
<dbReference type="CDD" id="cd18081">
    <property type="entry name" value="RlmH-like"/>
    <property type="match status" value="1"/>
</dbReference>
<name>A0A3Q8XLJ9_9HYPH</name>
<dbReference type="InterPro" id="IPR003742">
    <property type="entry name" value="RlmH-like"/>
</dbReference>
<evidence type="ECO:0000256" key="3">
    <source>
        <dbReference type="ARBA" id="ARBA00022691"/>
    </source>
</evidence>
<evidence type="ECO:0000256" key="4">
    <source>
        <dbReference type="ARBA" id="ARBA00038303"/>
    </source>
</evidence>
<dbReference type="AlphaFoldDB" id="A0A3Q8XLJ9"/>
<dbReference type="SUPFAM" id="SSF75217">
    <property type="entry name" value="alpha/beta knot"/>
    <property type="match status" value="1"/>
</dbReference>
<dbReference type="OrthoDB" id="9806643at2"/>
<evidence type="ECO:0000313" key="6">
    <source>
        <dbReference type="EMBL" id="AZN70454.1"/>
    </source>
</evidence>
<keyword evidence="1 5" id="KW-0489">Methyltransferase</keyword>
<dbReference type="EMBL" id="CP032509">
    <property type="protein sequence ID" value="AZN70454.1"/>
    <property type="molecule type" value="Genomic_DNA"/>
</dbReference>
<dbReference type="RefSeq" id="WP_126007672.1">
    <property type="nucleotide sequence ID" value="NZ_CP032509.1"/>
</dbReference>
<feature type="binding site" evidence="5">
    <location>
        <position position="76"/>
    </location>
    <ligand>
        <name>S-adenosyl-L-methionine</name>
        <dbReference type="ChEBI" id="CHEBI:59789"/>
    </ligand>
</feature>
<dbReference type="Pfam" id="PF02590">
    <property type="entry name" value="SPOUT_MTase"/>
    <property type="match status" value="1"/>
</dbReference>
<comment type="similarity">
    <text evidence="4 5">Belongs to the RNA methyltransferase RlmH family.</text>
</comment>
<dbReference type="Proteomes" id="UP000268192">
    <property type="component" value="Chromosome"/>
</dbReference>
<evidence type="ECO:0000313" key="7">
    <source>
        <dbReference type="Proteomes" id="UP000268192"/>
    </source>
</evidence>
<dbReference type="HAMAP" id="MF_00658">
    <property type="entry name" value="23SrRNA_methyltr_H"/>
    <property type="match status" value="1"/>
</dbReference>
<keyword evidence="2 5" id="KW-0808">Transferase</keyword>
<dbReference type="InterPro" id="IPR029026">
    <property type="entry name" value="tRNA_m1G_MTases_N"/>
</dbReference>
<evidence type="ECO:0000256" key="1">
    <source>
        <dbReference type="ARBA" id="ARBA00022603"/>
    </source>
</evidence>
<dbReference type="PANTHER" id="PTHR33603">
    <property type="entry name" value="METHYLTRANSFERASE"/>
    <property type="match status" value="1"/>
</dbReference>
<dbReference type="PIRSF" id="PIRSF004505">
    <property type="entry name" value="MT_bac"/>
    <property type="match status" value="1"/>
</dbReference>
<proteinExistence type="inferred from homology"/>